<dbReference type="Proteomes" id="UP000637788">
    <property type="component" value="Unassembled WGS sequence"/>
</dbReference>
<dbReference type="InterPro" id="IPR036513">
    <property type="entry name" value="STAS_dom_sf"/>
</dbReference>
<dbReference type="AlphaFoldDB" id="A0A917RPX7"/>
<evidence type="ECO:0000313" key="2">
    <source>
        <dbReference type="Proteomes" id="UP000637788"/>
    </source>
</evidence>
<comment type="caution">
    <text evidence="1">The sequence shown here is derived from an EMBL/GenBank/DDBJ whole genome shotgun (WGS) entry which is preliminary data.</text>
</comment>
<dbReference type="Gene3D" id="3.30.750.24">
    <property type="entry name" value="STAS domain"/>
    <property type="match status" value="1"/>
</dbReference>
<sequence length="109" mass="11553">MSPPTVTFCDCSGLNAILHASQQTTVTGGTLRLHYPPPMSALLVNLTDCAFLLLGRPFGHLSPPLGDAPVAFRPHRTGMFRWCLSSRAMCGDGPIQVGAVTEGWAMADA</sequence>
<proteinExistence type="predicted"/>
<accession>A0A917RPX7</accession>
<name>A0A917RPX7_9ACTN</name>
<protein>
    <submittedName>
        <fullName evidence="1">Uncharacterized protein</fullName>
    </submittedName>
</protein>
<organism evidence="1 2">
    <name type="scientific">Streptomyces flaveus</name>
    <dbReference type="NCBI Taxonomy" id="66370"/>
    <lineage>
        <taxon>Bacteria</taxon>
        <taxon>Bacillati</taxon>
        <taxon>Actinomycetota</taxon>
        <taxon>Actinomycetes</taxon>
        <taxon>Kitasatosporales</taxon>
        <taxon>Streptomycetaceae</taxon>
        <taxon>Streptomyces</taxon>
        <taxon>Streptomyces aurantiacus group</taxon>
    </lineage>
</organism>
<evidence type="ECO:0000313" key="1">
    <source>
        <dbReference type="EMBL" id="GGL17676.1"/>
    </source>
</evidence>
<keyword evidence="2" id="KW-1185">Reference proteome</keyword>
<reference evidence="1" key="2">
    <citation type="submission" date="2020-09" db="EMBL/GenBank/DDBJ databases">
        <authorList>
            <person name="Sun Q."/>
            <person name="Ohkuma M."/>
        </authorList>
    </citation>
    <scope>NUCLEOTIDE SEQUENCE</scope>
    <source>
        <strain evidence="1">JCM 3035</strain>
    </source>
</reference>
<dbReference type="EMBL" id="BMPQ01000062">
    <property type="protein sequence ID" value="GGL17676.1"/>
    <property type="molecule type" value="Genomic_DNA"/>
</dbReference>
<reference evidence="1" key="1">
    <citation type="journal article" date="2014" name="Int. J. Syst. Evol. Microbiol.">
        <title>Complete genome sequence of Corynebacterium casei LMG S-19264T (=DSM 44701T), isolated from a smear-ripened cheese.</title>
        <authorList>
            <consortium name="US DOE Joint Genome Institute (JGI-PGF)"/>
            <person name="Walter F."/>
            <person name="Albersmeier A."/>
            <person name="Kalinowski J."/>
            <person name="Ruckert C."/>
        </authorList>
    </citation>
    <scope>NUCLEOTIDE SEQUENCE</scope>
    <source>
        <strain evidence="1">JCM 3035</strain>
    </source>
</reference>
<dbReference type="RefSeq" id="WP_189327769.1">
    <property type="nucleotide sequence ID" value="NZ_BMPQ01000062.1"/>
</dbReference>
<gene>
    <name evidence="1" type="ORF">GCM10010094_93190</name>
</gene>